<accession>X0UAA9</accession>
<organism evidence="1">
    <name type="scientific">marine sediment metagenome</name>
    <dbReference type="NCBI Taxonomy" id="412755"/>
    <lineage>
        <taxon>unclassified sequences</taxon>
        <taxon>metagenomes</taxon>
        <taxon>ecological metagenomes</taxon>
    </lineage>
</organism>
<proteinExistence type="predicted"/>
<sequence>RPPSMDGRDMIMVLTPNKAALDKLDVESEAPQADAEVPSA</sequence>
<comment type="caution">
    <text evidence="1">The sequence shown here is derived from an EMBL/GenBank/DDBJ whole genome shotgun (WGS) entry which is preliminary data.</text>
</comment>
<dbReference type="AlphaFoldDB" id="X0UAA9"/>
<evidence type="ECO:0000313" key="1">
    <source>
        <dbReference type="EMBL" id="GAG02450.1"/>
    </source>
</evidence>
<gene>
    <name evidence="1" type="ORF">S01H1_45752</name>
</gene>
<name>X0UAA9_9ZZZZ</name>
<dbReference type="EMBL" id="BARS01029256">
    <property type="protein sequence ID" value="GAG02450.1"/>
    <property type="molecule type" value="Genomic_DNA"/>
</dbReference>
<protein>
    <submittedName>
        <fullName evidence="1">Uncharacterized protein</fullName>
    </submittedName>
</protein>
<feature type="non-terminal residue" evidence="1">
    <location>
        <position position="1"/>
    </location>
</feature>
<reference evidence="1" key="1">
    <citation type="journal article" date="2014" name="Front. Microbiol.">
        <title>High frequency of phylogenetically diverse reductive dehalogenase-homologous genes in deep subseafloor sedimentary metagenomes.</title>
        <authorList>
            <person name="Kawai M."/>
            <person name="Futagami T."/>
            <person name="Toyoda A."/>
            <person name="Takaki Y."/>
            <person name="Nishi S."/>
            <person name="Hori S."/>
            <person name="Arai W."/>
            <person name="Tsubouchi T."/>
            <person name="Morono Y."/>
            <person name="Uchiyama I."/>
            <person name="Ito T."/>
            <person name="Fujiyama A."/>
            <person name="Inagaki F."/>
            <person name="Takami H."/>
        </authorList>
    </citation>
    <scope>NUCLEOTIDE SEQUENCE</scope>
    <source>
        <strain evidence="1">Expedition CK06-06</strain>
    </source>
</reference>